<dbReference type="Proteomes" id="UP001152422">
    <property type="component" value="Unassembled WGS sequence"/>
</dbReference>
<dbReference type="PANTHER" id="PTHR43615:SF1">
    <property type="entry name" value="PPDK_N DOMAIN-CONTAINING PROTEIN"/>
    <property type="match status" value="1"/>
</dbReference>
<name>A0A9X4L5B6_9STAP</name>
<dbReference type="InterPro" id="IPR036637">
    <property type="entry name" value="Phosphohistidine_dom_sf"/>
</dbReference>
<reference evidence="2" key="1">
    <citation type="submission" date="2022-05" db="EMBL/GenBank/DDBJ databases">
        <title>Comparative genomics of Staphylococcus equorum isolates.</title>
        <authorList>
            <person name="Luelf R.H."/>
        </authorList>
    </citation>
    <scope>NUCLEOTIDE SEQUENCE</scope>
    <source>
        <strain evidence="2">TMW 2.2497</strain>
    </source>
</reference>
<evidence type="ECO:0000313" key="2">
    <source>
        <dbReference type="EMBL" id="MDG0846558.1"/>
    </source>
</evidence>
<proteinExistence type="predicted"/>
<dbReference type="GO" id="GO:0016772">
    <property type="term" value="F:transferase activity, transferring phosphorus-containing groups"/>
    <property type="evidence" value="ECO:0007669"/>
    <property type="project" value="InterPro"/>
</dbReference>
<evidence type="ECO:0000313" key="3">
    <source>
        <dbReference type="Proteomes" id="UP001152422"/>
    </source>
</evidence>
<dbReference type="EMBL" id="JAMBQA010000005">
    <property type="protein sequence ID" value="MDG0846558.1"/>
    <property type="molecule type" value="Genomic_DNA"/>
</dbReference>
<gene>
    <name evidence="2" type="ORF">M4L89_10025</name>
</gene>
<accession>A0A9X4L5B6</accession>
<sequence length="550" mass="63587">MKTKAIENHKELLQLTDNDKKEGYWEQTTILSNAIKPLFASFLYEVQGSINQSLEQLKAPVPAIKTKFEHSHTYMKREPIEYDINERHSQFLNIVQPVYPELNTRFQKVLETFFFPFFEKIDYMLEQEVTFDSAQTMLDYVIEMYPKSFTYQSEIMLPHHQLHKDLEKLYEQATDDKDVTIIYDMLIGVWNKSLEIDKELSKLSQQVKENEDLKLKFQTVKPTELLNHLYETPSGRKFEKYFQKFLSNYGNKTIRSRVLTDQTWFENPSIPLTTIASYVSSNVNVEQRFQNAVETRERNYEAVLSSIPESATKEQFKTYYQWALDASNLDDDHHFYMDEMPTAKTRLLLLHLGNFLVTQQIMNETEDIFYLYLDELQEVLKHPKSLIEMISERKLEYQHNINEQSPSYYGTPPAHNDKKIDIISERATGDSSNNKETTTSSSGYIKGLAGSKGIYTGTVKIINNEDEFNKLEDGDVLVTHMTTPAWSVLFLRAGAIVTNVGGILSHPRINAREYQIPAVLGTKNATSELKDGDIVTVEGTNGCVNIDKRA</sequence>
<organism evidence="2 3">
    <name type="scientific">Staphylococcus equorum</name>
    <dbReference type="NCBI Taxonomy" id="246432"/>
    <lineage>
        <taxon>Bacteria</taxon>
        <taxon>Bacillati</taxon>
        <taxon>Bacillota</taxon>
        <taxon>Bacilli</taxon>
        <taxon>Bacillales</taxon>
        <taxon>Staphylococcaceae</taxon>
        <taxon>Staphylococcus</taxon>
    </lineage>
</organism>
<feature type="domain" description="PEP-utilising enzyme mobile" evidence="1">
    <location>
        <begin position="472"/>
        <end position="542"/>
    </location>
</feature>
<dbReference type="PANTHER" id="PTHR43615">
    <property type="entry name" value="PHOSPHOENOLPYRUVATE SYNTHASE-RELATED"/>
    <property type="match status" value="1"/>
</dbReference>
<dbReference type="AlphaFoldDB" id="A0A9X4L5B6"/>
<evidence type="ECO:0000259" key="1">
    <source>
        <dbReference type="Pfam" id="PF00391"/>
    </source>
</evidence>
<dbReference type="Pfam" id="PF00391">
    <property type="entry name" value="PEP-utilizers"/>
    <property type="match status" value="1"/>
</dbReference>
<dbReference type="SUPFAM" id="SSF52009">
    <property type="entry name" value="Phosphohistidine domain"/>
    <property type="match status" value="1"/>
</dbReference>
<dbReference type="Gene3D" id="3.50.30.10">
    <property type="entry name" value="Phosphohistidine domain"/>
    <property type="match status" value="1"/>
</dbReference>
<protein>
    <submittedName>
        <fullName evidence="2">PEP-utilizing enzyme</fullName>
    </submittedName>
</protein>
<comment type="caution">
    <text evidence="2">The sequence shown here is derived from an EMBL/GenBank/DDBJ whole genome shotgun (WGS) entry which is preliminary data.</text>
</comment>
<keyword evidence="3" id="KW-1185">Reference proteome</keyword>
<dbReference type="RefSeq" id="WP_277583377.1">
    <property type="nucleotide sequence ID" value="NZ_JAMBPY010000005.1"/>
</dbReference>
<dbReference type="InterPro" id="IPR008279">
    <property type="entry name" value="PEP-util_enz_mobile_dom"/>
</dbReference>
<dbReference type="InterPro" id="IPR051549">
    <property type="entry name" value="PEP_Utilizing_Enz"/>
</dbReference>